<evidence type="ECO:0000313" key="2">
    <source>
        <dbReference type="EMBL" id="SFN54231.1"/>
    </source>
</evidence>
<dbReference type="InterPro" id="IPR037401">
    <property type="entry name" value="SnoaL-like"/>
</dbReference>
<dbReference type="CDD" id="cd00531">
    <property type="entry name" value="NTF2_like"/>
    <property type="match status" value="1"/>
</dbReference>
<dbReference type="AlphaFoldDB" id="A0A1I4ZVJ6"/>
<reference evidence="2 3" key="1">
    <citation type="submission" date="2016-10" db="EMBL/GenBank/DDBJ databases">
        <authorList>
            <person name="de Groot N.N."/>
        </authorList>
    </citation>
    <scope>NUCLEOTIDE SEQUENCE [LARGE SCALE GENOMIC DNA]</scope>
    <source>
        <strain evidence="2 3">CGMCC 4.1877</strain>
    </source>
</reference>
<organism evidence="2 3">
    <name type="scientific">Pseudonocardia ammonioxydans</name>
    <dbReference type="NCBI Taxonomy" id="260086"/>
    <lineage>
        <taxon>Bacteria</taxon>
        <taxon>Bacillati</taxon>
        <taxon>Actinomycetota</taxon>
        <taxon>Actinomycetes</taxon>
        <taxon>Pseudonocardiales</taxon>
        <taxon>Pseudonocardiaceae</taxon>
        <taxon>Pseudonocardia</taxon>
    </lineage>
</organism>
<dbReference type="Proteomes" id="UP000199614">
    <property type="component" value="Unassembled WGS sequence"/>
</dbReference>
<dbReference type="STRING" id="260086.SAMN05216207_101640"/>
<dbReference type="RefSeq" id="WP_093344115.1">
    <property type="nucleotide sequence ID" value="NZ_FOUY01000016.1"/>
</dbReference>
<sequence length="162" mass="18378">MSPVPPPHDAARTADRAVIADLMAEYCERVDEYDIDAVAALFTADCVTDYGPGRGGRVTGRSAVRDRIAAGQAAFRRTHHQLGQSRIAFDPQDPGRARGTTYVTATHEEWDGRVWRAHLRYVDVLCRDGDRWALAERRVEAALVENRPEIDWVWVRRRPPER</sequence>
<evidence type="ECO:0000259" key="1">
    <source>
        <dbReference type="Pfam" id="PF13577"/>
    </source>
</evidence>
<proteinExistence type="predicted"/>
<name>A0A1I4ZVJ6_PSUAM</name>
<protein>
    <submittedName>
        <fullName evidence="2">SnoaL-like domain-containing protein</fullName>
    </submittedName>
</protein>
<accession>A0A1I4ZVJ6</accession>
<feature type="domain" description="SnoaL-like" evidence="1">
    <location>
        <begin position="12"/>
        <end position="138"/>
    </location>
</feature>
<keyword evidence="3" id="KW-1185">Reference proteome</keyword>
<evidence type="ECO:0000313" key="3">
    <source>
        <dbReference type="Proteomes" id="UP000199614"/>
    </source>
</evidence>
<dbReference type="Pfam" id="PF13577">
    <property type="entry name" value="SnoaL_4"/>
    <property type="match status" value="1"/>
</dbReference>
<dbReference type="OrthoDB" id="2599042at2"/>
<dbReference type="EMBL" id="FOUY01000016">
    <property type="protein sequence ID" value="SFN54231.1"/>
    <property type="molecule type" value="Genomic_DNA"/>
</dbReference>
<dbReference type="InterPro" id="IPR032710">
    <property type="entry name" value="NTF2-like_dom_sf"/>
</dbReference>
<gene>
    <name evidence="2" type="ORF">SAMN05216207_101640</name>
</gene>
<dbReference type="Gene3D" id="3.10.450.50">
    <property type="match status" value="1"/>
</dbReference>
<dbReference type="SUPFAM" id="SSF54427">
    <property type="entry name" value="NTF2-like"/>
    <property type="match status" value="1"/>
</dbReference>